<proteinExistence type="predicted"/>
<dbReference type="EMBL" id="JACVVK020000094">
    <property type="protein sequence ID" value="KAK7493346.1"/>
    <property type="molecule type" value="Genomic_DNA"/>
</dbReference>
<dbReference type="AlphaFoldDB" id="A0ABD0L1H6"/>
<keyword evidence="2" id="KW-1185">Reference proteome</keyword>
<accession>A0ABD0L1H6</accession>
<comment type="caution">
    <text evidence="1">The sequence shown here is derived from an EMBL/GenBank/DDBJ whole genome shotgun (WGS) entry which is preliminary data.</text>
</comment>
<protein>
    <submittedName>
        <fullName evidence="1">Uncharacterized protein</fullName>
    </submittedName>
</protein>
<sequence length="100" mass="11137">MVIRRRLGYIELRIVPLCMTVSYVLPCARLPEHSTESGNNSQDLADARDIAREAQLSTQVHKALSIKEERAVASRFAGSICNQDRVPSLLRLPLTLLPPV</sequence>
<evidence type="ECO:0000313" key="2">
    <source>
        <dbReference type="Proteomes" id="UP001519460"/>
    </source>
</evidence>
<dbReference type="Proteomes" id="UP001519460">
    <property type="component" value="Unassembled WGS sequence"/>
</dbReference>
<organism evidence="1 2">
    <name type="scientific">Batillaria attramentaria</name>
    <dbReference type="NCBI Taxonomy" id="370345"/>
    <lineage>
        <taxon>Eukaryota</taxon>
        <taxon>Metazoa</taxon>
        <taxon>Spiralia</taxon>
        <taxon>Lophotrochozoa</taxon>
        <taxon>Mollusca</taxon>
        <taxon>Gastropoda</taxon>
        <taxon>Caenogastropoda</taxon>
        <taxon>Sorbeoconcha</taxon>
        <taxon>Cerithioidea</taxon>
        <taxon>Batillariidae</taxon>
        <taxon>Batillaria</taxon>
    </lineage>
</organism>
<gene>
    <name evidence="1" type="ORF">BaRGS_00015472</name>
</gene>
<evidence type="ECO:0000313" key="1">
    <source>
        <dbReference type="EMBL" id="KAK7493346.1"/>
    </source>
</evidence>
<reference evidence="1 2" key="1">
    <citation type="journal article" date="2023" name="Sci. Data">
        <title>Genome assembly of the Korean intertidal mud-creeper Batillaria attramentaria.</title>
        <authorList>
            <person name="Patra A.K."/>
            <person name="Ho P.T."/>
            <person name="Jun S."/>
            <person name="Lee S.J."/>
            <person name="Kim Y."/>
            <person name="Won Y.J."/>
        </authorList>
    </citation>
    <scope>NUCLEOTIDE SEQUENCE [LARGE SCALE GENOMIC DNA]</scope>
    <source>
        <strain evidence="1">Wonlab-2016</strain>
    </source>
</reference>
<name>A0ABD0L1H6_9CAEN</name>